<feature type="transmembrane region" description="Helical" evidence="1">
    <location>
        <begin position="193"/>
        <end position="210"/>
    </location>
</feature>
<dbReference type="GO" id="GO:0016874">
    <property type="term" value="F:ligase activity"/>
    <property type="evidence" value="ECO:0007669"/>
    <property type="project" value="UniProtKB-KW"/>
</dbReference>
<reference evidence="2 3" key="1">
    <citation type="journal article" date="2015" name="ISME J.">
        <title>Draft Genome Sequence of Streptomyces incarnatus NRRL8089, which Produces the Nucleoside Antibiotic Sinefungin.</title>
        <authorList>
            <person name="Oshima K."/>
            <person name="Hattori M."/>
            <person name="Shimizu H."/>
            <person name="Fukuda K."/>
            <person name="Nemoto M."/>
            <person name="Inagaki K."/>
            <person name="Tamura T."/>
        </authorList>
    </citation>
    <scope>NUCLEOTIDE SEQUENCE [LARGE SCALE GENOMIC DNA]</scope>
    <source>
        <strain evidence="2 3">FACHB-1277</strain>
    </source>
</reference>
<sequence length="481" mass="53443">MSFTPDYLSNPQPNQKLVQASSLEGWLVIGLFIAMNIVLLIAGGIGARVLSIAFPLGTFVVAWFLYFRYPILYIGFVWWIIFLVAFVRRIADFRLGAFTDSNPILLAPYLAILASANTLYLNLPKVKERGTLPFLLALASVMYAYGIALLYPGMTVIKATLTLLTWITPILWGFYTYINWQRYPEYSKVTRRIFLWGALVMGLYGIYQYVSPPEWEKMWLLGSGMDGSSGSPVPYGLRVWSTLNSFGVYADVIATVLLILPSCSSPLVLPAAIAGGLSLLFTSARTGWIAWFAGFLFTTSFLPTKQKLRLIAGLLVISLVMIPIASMEPFSTNLSKRLNSLSDLENDNSAQVRKMIYQDFFQYRIYNVLGDGLGVHEIVDSGPMSLIVDLGWVGTVPYVGGLILCLISLFQNLKNYSDLFIKSCCGVLLKCLVVFLAARSTAGTPGILIWGFLGIAMAGQKYIQHSQTHNLIQDLRSRQIQ</sequence>
<dbReference type="EMBL" id="JACJPY010000047">
    <property type="protein sequence ID" value="MBD2151252.1"/>
    <property type="molecule type" value="Genomic_DNA"/>
</dbReference>
<dbReference type="Proteomes" id="UP000631421">
    <property type="component" value="Unassembled WGS sequence"/>
</dbReference>
<keyword evidence="1" id="KW-1133">Transmembrane helix</keyword>
<keyword evidence="2" id="KW-0436">Ligase</keyword>
<name>A0A926Z717_9CYAN</name>
<keyword evidence="3" id="KW-1185">Reference proteome</keyword>
<evidence type="ECO:0000313" key="2">
    <source>
        <dbReference type="EMBL" id="MBD2151252.1"/>
    </source>
</evidence>
<feature type="transmembrane region" description="Helical" evidence="1">
    <location>
        <begin position="132"/>
        <end position="152"/>
    </location>
</feature>
<feature type="transmembrane region" description="Helical" evidence="1">
    <location>
        <begin position="20"/>
        <end position="42"/>
    </location>
</feature>
<gene>
    <name evidence="2" type="ORF">H6F44_14135</name>
</gene>
<feature type="transmembrane region" description="Helical" evidence="1">
    <location>
        <begin position="103"/>
        <end position="120"/>
    </location>
</feature>
<accession>A0A926Z717</accession>
<protein>
    <submittedName>
        <fullName evidence="2">O-antigen ligase domain-containing protein</fullName>
    </submittedName>
</protein>
<dbReference type="InterPro" id="IPR051533">
    <property type="entry name" value="WaaL-like"/>
</dbReference>
<dbReference type="RefSeq" id="WP_190351671.1">
    <property type="nucleotide sequence ID" value="NZ_JACJPY010000047.1"/>
</dbReference>
<proteinExistence type="predicted"/>
<dbReference type="PANTHER" id="PTHR37422:SF13">
    <property type="entry name" value="LIPOPOLYSACCHARIDE BIOSYNTHESIS PROTEIN PA4999-RELATED"/>
    <property type="match status" value="1"/>
</dbReference>
<comment type="caution">
    <text evidence="2">The sequence shown here is derived from an EMBL/GenBank/DDBJ whole genome shotgun (WGS) entry which is preliminary data.</text>
</comment>
<feature type="transmembrane region" description="Helical" evidence="1">
    <location>
        <begin position="310"/>
        <end position="327"/>
    </location>
</feature>
<keyword evidence="1" id="KW-0472">Membrane</keyword>
<keyword evidence="1" id="KW-0812">Transmembrane</keyword>
<feature type="transmembrane region" description="Helical" evidence="1">
    <location>
        <begin position="159"/>
        <end position="178"/>
    </location>
</feature>
<dbReference type="AlphaFoldDB" id="A0A926Z717"/>
<evidence type="ECO:0000256" key="1">
    <source>
        <dbReference type="SAM" id="Phobius"/>
    </source>
</evidence>
<evidence type="ECO:0000313" key="3">
    <source>
        <dbReference type="Proteomes" id="UP000631421"/>
    </source>
</evidence>
<dbReference type="PANTHER" id="PTHR37422">
    <property type="entry name" value="TEICHURONIC ACID BIOSYNTHESIS PROTEIN TUAE"/>
    <property type="match status" value="1"/>
</dbReference>
<feature type="transmembrane region" description="Helical" evidence="1">
    <location>
        <begin position="390"/>
        <end position="410"/>
    </location>
</feature>
<organism evidence="2 3">
    <name type="scientific">Pseudanabaena cinerea FACHB-1277</name>
    <dbReference type="NCBI Taxonomy" id="2949581"/>
    <lineage>
        <taxon>Bacteria</taxon>
        <taxon>Bacillati</taxon>
        <taxon>Cyanobacteriota</taxon>
        <taxon>Cyanophyceae</taxon>
        <taxon>Pseudanabaenales</taxon>
        <taxon>Pseudanabaenaceae</taxon>
        <taxon>Pseudanabaena</taxon>
        <taxon>Pseudanabaena cinerea</taxon>
    </lineage>
</organism>